<gene>
    <name evidence="3" type="ORF">F0415_04015</name>
</gene>
<dbReference type="AlphaFoldDB" id="A0A5B2ZDU0"/>
<dbReference type="PROSITE" id="PS50887">
    <property type="entry name" value="GGDEF"/>
    <property type="match status" value="1"/>
</dbReference>
<accession>A0A5B2ZDU0</accession>
<comment type="caution">
    <text evidence="3">The sequence shown here is derived from an EMBL/GenBank/DDBJ whole genome shotgun (WGS) entry which is preliminary data.</text>
</comment>
<dbReference type="CDD" id="cd01949">
    <property type="entry name" value="GGDEF"/>
    <property type="match status" value="1"/>
</dbReference>
<feature type="domain" description="GGDEF" evidence="2">
    <location>
        <begin position="41"/>
        <end position="175"/>
    </location>
</feature>
<dbReference type="Gene3D" id="3.30.70.270">
    <property type="match status" value="1"/>
</dbReference>
<reference evidence="3 4" key="2">
    <citation type="submission" date="2019-09" db="EMBL/GenBank/DDBJ databases">
        <authorList>
            <person name="Mazur A."/>
        </authorList>
    </citation>
    <scope>NUCLEOTIDE SEQUENCE [LARGE SCALE GENOMIC DNA]</scope>
    <source>
        <strain evidence="3 4">3729k</strain>
    </source>
</reference>
<name>A0A5B2ZDU0_9GAMM</name>
<dbReference type="InterPro" id="IPR050706">
    <property type="entry name" value="Cyclic-di-GMP_PDE-like"/>
</dbReference>
<dbReference type="EMBL" id="VUOD01000002">
    <property type="protein sequence ID" value="KAA2285793.1"/>
    <property type="molecule type" value="Genomic_DNA"/>
</dbReference>
<dbReference type="NCBIfam" id="TIGR00254">
    <property type="entry name" value="GGDEF"/>
    <property type="match status" value="1"/>
</dbReference>
<dbReference type="SUPFAM" id="SSF141868">
    <property type="entry name" value="EAL domain-like"/>
    <property type="match status" value="1"/>
</dbReference>
<dbReference type="GO" id="GO:0071111">
    <property type="term" value="F:cyclic-guanylate-specific phosphodiesterase activity"/>
    <property type="evidence" value="ECO:0007669"/>
    <property type="project" value="InterPro"/>
</dbReference>
<evidence type="ECO:0000313" key="3">
    <source>
        <dbReference type="EMBL" id="KAA2285793.1"/>
    </source>
</evidence>
<evidence type="ECO:0000259" key="1">
    <source>
        <dbReference type="PROSITE" id="PS50883"/>
    </source>
</evidence>
<dbReference type="PANTHER" id="PTHR33121:SF70">
    <property type="entry name" value="SIGNALING PROTEIN YKOW"/>
    <property type="match status" value="1"/>
</dbReference>
<dbReference type="Proteomes" id="UP000322165">
    <property type="component" value="Unassembled WGS sequence"/>
</dbReference>
<dbReference type="InterPro" id="IPR035919">
    <property type="entry name" value="EAL_sf"/>
</dbReference>
<dbReference type="SMART" id="SM00052">
    <property type="entry name" value="EAL"/>
    <property type="match status" value="1"/>
</dbReference>
<dbReference type="PROSITE" id="PS50883">
    <property type="entry name" value="EAL"/>
    <property type="match status" value="1"/>
</dbReference>
<dbReference type="Gene3D" id="3.20.20.450">
    <property type="entry name" value="EAL domain"/>
    <property type="match status" value="1"/>
</dbReference>
<sequence>MAPTAWIRPSCSWSEAMSLPSRAERHTRVERLLAEAGQSGTALGLLMVGMAGLRQFNIQHGYERGERLLAEVERQLRAALRPGDQVLARAPGEWLVLLPGLRDTPHAQLAAARLLRQFEQPVEVMEQPVLVDLAVGIAAFPEQGRDAETLCRLAEAALVSAQELADRMAVAPERAPGLEVTAADLRLALAEGHLQMHLQPIWDLRAERICGAEALARWMHPRLGQVSPKVFVPIAEASGLVSEFTRWSLNAAMQHAARLAREGLVLPVSVNLSAAALAERGIVEQVLAAMALWNVPPPMLVVEVTETAIIADPDGGAGLLRRLGEAGVRVAIDDFGVGNASFAYLRQFPAGELKMDGSFITGMLGDMRGQQLVRAMVEFSHHLGMQVVAECVEDRATLGALAAMDCDFAQGFVIGRPAPVEALLESLAAV</sequence>
<dbReference type="Pfam" id="PF00563">
    <property type="entry name" value="EAL"/>
    <property type="match status" value="1"/>
</dbReference>
<dbReference type="SUPFAM" id="SSF55073">
    <property type="entry name" value="Nucleotide cyclase"/>
    <property type="match status" value="1"/>
</dbReference>
<proteinExistence type="predicted"/>
<dbReference type="CDD" id="cd01948">
    <property type="entry name" value="EAL"/>
    <property type="match status" value="1"/>
</dbReference>
<dbReference type="Pfam" id="PF00990">
    <property type="entry name" value="GGDEF"/>
    <property type="match status" value="1"/>
</dbReference>
<keyword evidence="4" id="KW-1185">Reference proteome</keyword>
<dbReference type="PANTHER" id="PTHR33121">
    <property type="entry name" value="CYCLIC DI-GMP PHOSPHODIESTERASE PDEF"/>
    <property type="match status" value="1"/>
</dbReference>
<evidence type="ECO:0000259" key="2">
    <source>
        <dbReference type="PROSITE" id="PS50887"/>
    </source>
</evidence>
<dbReference type="InterPro" id="IPR000160">
    <property type="entry name" value="GGDEF_dom"/>
</dbReference>
<protein>
    <submittedName>
        <fullName evidence="3">Bifunctional diguanylate cyclase/phosphodiesterase</fullName>
    </submittedName>
</protein>
<dbReference type="InterPro" id="IPR043128">
    <property type="entry name" value="Rev_trsase/Diguanyl_cyclase"/>
</dbReference>
<dbReference type="InterPro" id="IPR029787">
    <property type="entry name" value="Nucleotide_cyclase"/>
</dbReference>
<dbReference type="SMART" id="SM00267">
    <property type="entry name" value="GGDEF"/>
    <property type="match status" value="1"/>
</dbReference>
<organism evidence="3 4">
    <name type="scientific">Arenimonas fontis</name>
    <dbReference type="NCBI Taxonomy" id="2608255"/>
    <lineage>
        <taxon>Bacteria</taxon>
        <taxon>Pseudomonadati</taxon>
        <taxon>Pseudomonadota</taxon>
        <taxon>Gammaproteobacteria</taxon>
        <taxon>Lysobacterales</taxon>
        <taxon>Lysobacteraceae</taxon>
        <taxon>Arenimonas</taxon>
    </lineage>
</organism>
<dbReference type="InterPro" id="IPR001633">
    <property type="entry name" value="EAL_dom"/>
</dbReference>
<feature type="domain" description="EAL" evidence="1">
    <location>
        <begin position="178"/>
        <end position="430"/>
    </location>
</feature>
<evidence type="ECO:0000313" key="4">
    <source>
        <dbReference type="Proteomes" id="UP000322165"/>
    </source>
</evidence>
<reference evidence="3 4" key="1">
    <citation type="submission" date="2019-09" db="EMBL/GenBank/DDBJ databases">
        <title>Arenimonas chukotkensis sp. nov., a bacterium isolated from Chukotka hot spring, Arctic region, Russia.</title>
        <authorList>
            <person name="Zayulina K.S."/>
            <person name="Prokofeva M.I."/>
            <person name="Elcheninov A.G."/>
            <person name="Novikov A."/>
            <person name="Kochetkova T.V."/>
            <person name="Kublanov I.V."/>
        </authorList>
    </citation>
    <scope>NUCLEOTIDE SEQUENCE [LARGE SCALE GENOMIC DNA]</scope>
    <source>
        <strain evidence="3 4">3729k</strain>
    </source>
</reference>